<proteinExistence type="inferred from homology"/>
<keyword evidence="6" id="KW-1185">Reference proteome</keyword>
<feature type="domain" description="SMP-30/Gluconolactonase/LRE-like region" evidence="4">
    <location>
        <begin position="11"/>
        <end position="249"/>
    </location>
</feature>
<protein>
    <submittedName>
        <fullName evidence="5">Sugar lactone lactonase YvrE</fullName>
    </submittedName>
</protein>
<dbReference type="RefSeq" id="WP_090744213.1">
    <property type="nucleotide sequence ID" value="NZ_FMVT01000007.1"/>
</dbReference>
<comment type="cofactor">
    <cofactor evidence="3">
        <name>Zn(2+)</name>
        <dbReference type="ChEBI" id="CHEBI:29105"/>
    </cofactor>
    <text evidence="3">Binds 1 divalent metal cation per subunit.</text>
</comment>
<feature type="binding site" evidence="3">
    <location>
        <position position="191"/>
    </location>
    <ligand>
        <name>a divalent metal cation</name>
        <dbReference type="ChEBI" id="CHEBI:60240"/>
    </ligand>
</feature>
<feature type="binding site" evidence="3">
    <location>
        <position position="13"/>
    </location>
    <ligand>
        <name>a divalent metal cation</name>
        <dbReference type="ChEBI" id="CHEBI:60240"/>
    </ligand>
</feature>
<feature type="binding site" evidence="3">
    <location>
        <position position="96"/>
    </location>
    <ligand>
        <name>substrate</name>
    </ligand>
</feature>
<sequence length="280" mass="30894">MNAFDDRRCELGEGPLWHPERGHFLWFDILGQRLLAREGRRAREWKLDRIASAAGWIDRERLMVATETGLAVLDLGTGALEDLAAVEAEDAGTRSNDGRADRQGGFWFGTMGKRAEKRRAAIYRWHRGELRQLVPNMTIPNAICFAPDGRRAYYADTEESTVWSQPLDAEGWPAGERRVFLDLAPEGLNPDGAVVDAEGGLNVALWGKGCVRRYDEAGLVTDEYGVPGKHSSCPAFGGADMRDLLVTTALEGIEAPDALQGLPYLLRARVPGLPEPRVIL</sequence>
<dbReference type="STRING" id="336292.SAMN05660710_02278"/>
<dbReference type="PANTHER" id="PTHR10907:SF47">
    <property type="entry name" value="REGUCALCIN"/>
    <property type="match status" value="1"/>
</dbReference>
<feature type="active site" description="Proton donor/acceptor" evidence="2">
    <location>
        <position position="191"/>
    </location>
</feature>
<dbReference type="PRINTS" id="PR01790">
    <property type="entry name" value="SMP30FAMILY"/>
</dbReference>
<dbReference type="Pfam" id="PF08450">
    <property type="entry name" value="SGL"/>
    <property type="match status" value="1"/>
</dbReference>
<dbReference type="PANTHER" id="PTHR10907">
    <property type="entry name" value="REGUCALCIN"/>
    <property type="match status" value="1"/>
</dbReference>
<comment type="similarity">
    <text evidence="1">Belongs to the SMP-30/CGR1 family.</text>
</comment>
<dbReference type="GO" id="GO:0004341">
    <property type="term" value="F:gluconolactonase activity"/>
    <property type="evidence" value="ECO:0007669"/>
    <property type="project" value="TreeGrafter"/>
</dbReference>
<evidence type="ECO:0000259" key="4">
    <source>
        <dbReference type="Pfam" id="PF08450"/>
    </source>
</evidence>
<dbReference type="InterPro" id="IPR013658">
    <property type="entry name" value="SGL"/>
</dbReference>
<dbReference type="OrthoDB" id="2633250at2"/>
<name>A0A1G5HSK1_9RHOB</name>
<dbReference type="InterPro" id="IPR011042">
    <property type="entry name" value="6-blade_b-propeller_TolB-like"/>
</dbReference>
<gene>
    <name evidence="5" type="ORF">SAMN05660710_02278</name>
</gene>
<dbReference type="Gene3D" id="2.120.10.30">
    <property type="entry name" value="TolB, C-terminal domain"/>
    <property type="match status" value="1"/>
</dbReference>
<evidence type="ECO:0000313" key="5">
    <source>
        <dbReference type="EMBL" id="SCY66694.1"/>
    </source>
</evidence>
<feature type="binding site" evidence="3">
    <location>
        <position position="141"/>
    </location>
    <ligand>
        <name>a divalent metal cation</name>
        <dbReference type="ChEBI" id="CHEBI:60240"/>
    </ligand>
</feature>
<accession>A0A1G5HSK1</accession>
<evidence type="ECO:0000256" key="2">
    <source>
        <dbReference type="PIRSR" id="PIRSR605511-1"/>
    </source>
</evidence>
<dbReference type="AlphaFoldDB" id="A0A1G5HSK1"/>
<dbReference type="GO" id="GO:0005509">
    <property type="term" value="F:calcium ion binding"/>
    <property type="evidence" value="ECO:0007669"/>
    <property type="project" value="TreeGrafter"/>
</dbReference>
<dbReference type="Proteomes" id="UP000199502">
    <property type="component" value="Unassembled WGS sequence"/>
</dbReference>
<dbReference type="GO" id="GO:0019853">
    <property type="term" value="P:L-ascorbic acid biosynthetic process"/>
    <property type="evidence" value="ECO:0007669"/>
    <property type="project" value="TreeGrafter"/>
</dbReference>
<reference evidence="5 6" key="1">
    <citation type="submission" date="2016-10" db="EMBL/GenBank/DDBJ databases">
        <authorList>
            <person name="de Groot N.N."/>
        </authorList>
    </citation>
    <scope>NUCLEOTIDE SEQUENCE [LARGE SCALE GENOMIC DNA]</scope>
    <source>
        <strain evidence="5 6">CGMCC 1.8925</strain>
    </source>
</reference>
<dbReference type="SUPFAM" id="SSF63829">
    <property type="entry name" value="Calcium-dependent phosphotriesterase"/>
    <property type="match status" value="1"/>
</dbReference>
<feature type="binding site" evidence="3">
    <location>
        <position position="94"/>
    </location>
    <ligand>
        <name>substrate</name>
    </ligand>
</feature>
<dbReference type="InterPro" id="IPR005511">
    <property type="entry name" value="SMP-30"/>
</dbReference>
<keyword evidence="3" id="KW-0862">Zinc</keyword>
<evidence type="ECO:0000313" key="6">
    <source>
        <dbReference type="Proteomes" id="UP000199502"/>
    </source>
</evidence>
<keyword evidence="3" id="KW-0479">Metal-binding</keyword>
<dbReference type="EMBL" id="FMVT01000007">
    <property type="protein sequence ID" value="SCY66694.1"/>
    <property type="molecule type" value="Genomic_DNA"/>
</dbReference>
<evidence type="ECO:0000256" key="3">
    <source>
        <dbReference type="PIRSR" id="PIRSR605511-2"/>
    </source>
</evidence>
<evidence type="ECO:0000256" key="1">
    <source>
        <dbReference type="ARBA" id="ARBA00008853"/>
    </source>
</evidence>
<organism evidence="5 6">
    <name type="scientific">Paracoccus tibetensis</name>
    <dbReference type="NCBI Taxonomy" id="336292"/>
    <lineage>
        <taxon>Bacteria</taxon>
        <taxon>Pseudomonadati</taxon>
        <taxon>Pseudomonadota</taxon>
        <taxon>Alphaproteobacteria</taxon>
        <taxon>Rhodobacterales</taxon>
        <taxon>Paracoccaceae</taxon>
        <taxon>Paracoccus</taxon>
    </lineage>
</organism>